<evidence type="ECO:0000313" key="2">
    <source>
        <dbReference type="EMBL" id="MDD9205997.1"/>
    </source>
</evidence>
<keyword evidence="3" id="KW-1185">Reference proteome</keyword>
<feature type="domain" description="GCVT N-terminal" evidence="1">
    <location>
        <begin position="16"/>
        <end position="192"/>
    </location>
</feature>
<gene>
    <name evidence="2" type="ORF">PU560_05865</name>
</gene>
<evidence type="ECO:0000313" key="3">
    <source>
        <dbReference type="Proteomes" id="UP001165561"/>
    </source>
</evidence>
<dbReference type="Gene3D" id="3.30.1360.120">
    <property type="entry name" value="Probable tRNA modification gtpase trme, domain 1"/>
    <property type="match status" value="1"/>
</dbReference>
<protein>
    <submittedName>
        <fullName evidence="2">Glycine cleavage system protein T</fullName>
    </submittedName>
</protein>
<evidence type="ECO:0000259" key="1">
    <source>
        <dbReference type="Pfam" id="PF01571"/>
    </source>
</evidence>
<proteinExistence type="predicted"/>
<organism evidence="2 3">
    <name type="scientific">Georgenia halotolerans</name>
    <dbReference type="NCBI Taxonomy" id="3028317"/>
    <lineage>
        <taxon>Bacteria</taxon>
        <taxon>Bacillati</taxon>
        <taxon>Actinomycetota</taxon>
        <taxon>Actinomycetes</taxon>
        <taxon>Micrococcales</taxon>
        <taxon>Bogoriellaceae</taxon>
        <taxon>Georgenia</taxon>
    </lineage>
</organism>
<dbReference type="PANTHER" id="PTHR43757:SF2">
    <property type="entry name" value="AMINOMETHYLTRANSFERASE, MITOCHONDRIAL"/>
    <property type="match status" value="1"/>
</dbReference>
<dbReference type="InterPro" id="IPR006222">
    <property type="entry name" value="GCVT_N"/>
</dbReference>
<dbReference type="InterPro" id="IPR028896">
    <property type="entry name" value="GcvT/YgfZ/DmdA"/>
</dbReference>
<dbReference type="Proteomes" id="UP001165561">
    <property type="component" value="Unassembled WGS sequence"/>
</dbReference>
<dbReference type="SUPFAM" id="SSF103025">
    <property type="entry name" value="Folate-binding domain"/>
    <property type="match status" value="1"/>
</dbReference>
<reference evidence="2" key="1">
    <citation type="submission" date="2023-02" db="EMBL/GenBank/DDBJ databases">
        <title>Georgenia sp.10Sc9-8, isolated from a soil sample collected from the Taklamakan desert.</title>
        <authorList>
            <person name="Liu S."/>
        </authorList>
    </citation>
    <scope>NUCLEOTIDE SEQUENCE</scope>
    <source>
        <strain evidence="2">10Sc9-8</strain>
    </source>
</reference>
<dbReference type="EMBL" id="JARACI010000741">
    <property type="protein sequence ID" value="MDD9205997.1"/>
    <property type="molecule type" value="Genomic_DNA"/>
</dbReference>
<dbReference type="Pfam" id="PF01571">
    <property type="entry name" value="GCV_T"/>
    <property type="match status" value="1"/>
</dbReference>
<accession>A0ABT5TVB3</accession>
<feature type="non-terminal residue" evidence="2">
    <location>
        <position position="192"/>
    </location>
</feature>
<sequence>MPSSSPHQEHPQRTALHAVHVDAGAVMTDFAGWAMPLRYTSQIEEHHAVRRRAGLFDLSHMAQIEVSGPAAGRALDHALVSRCSGIRVGRARYTMMVAEDGGVLDDLIVYRVAPEGFLVVANAANRDVVREELTVRSGTGGPDDDVAVEDRTEHRALLALQGPRSADVLSRLTDADLGALRYYAIVSTAVAG</sequence>
<dbReference type="PANTHER" id="PTHR43757">
    <property type="entry name" value="AMINOMETHYLTRANSFERASE"/>
    <property type="match status" value="1"/>
</dbReference>
<comment type="caution">
    <text evidence="2">The sequence shown here is derived from an EMBL/GenBank/DDBJ whole genome shotgun (WGS) entry which is preliminary data.</text>
</comment>
<dbReference type="InterPro" id="IPR027266">
    <property type="entry name" value="TrmE/GcvT-like"/>
</dbReference>
<name>A0ABT5TVB3_9MICO</name>